<evidence type="ECO:0000313" key="1">
    <source>
        <dbReference type="EMBL" id="AKF13425.1"/>
    </source>
</evidence>
<dbReference type="EMBL" id="KR052482">
    <property type="protein sequence ID" value="AKF13425.1"/>
    <property type="molecule type" value="Genomic_DNA"/>
</dbReference>
<organism evidence="1 2">
    <name type="scientific">Sinorhizobium phage phiN3</name>
    <dbReference type="NCBI Taxonomy" id="1647405"/>
    <lineage>
        <taxon>Viruses</taxon>
        <taxon>Duplodnaviria</taxon>
        <taxon>Heunggongvirae</taxon>
        <taxon>Uroviricota</taxon>
        <taxon>Caudoviricetes</taxon>
        <taxon>Emdodecavirus</taxon>
        <taxon>Emdodecavirus N3</taxon>
    </lineage>
</organism>
<dbReference type="Proteomes" id="UP000202958">
    <property type="component" value="Segment"/>
</dbReference>
<dbReference type="GeneID" id="26638894"/>
<accession>A0A0F6YQ19</accession>
<dbReference type="KEGG" id="vg:26638894"/>
<sequence>MNALEFEYGLGIVETETGVLLHAALYPKEPTQEDAYVLYNEMMSDEILYSIIEGRDFLIVLLPDTIVQKVKEEWYVGNQGTLH</sequence>
<evidence type="ECO:0000313" key="2">
    <source>
        <dbReference type="Proteomes" id="UP000202958"/>
    </source>
</evidence>
<keyword evidence="2" id="KW-1185">Reference proteome</keyword>
<reference evidence="1 2" key="1">
    <citation type="submission" date="2015-04" db="EMBL/GenBank/DDBJ databases">
        <authorList>
            <person name="Hodson T.S."/>
            <person name="Hyde J.R."/>
            <person name="Schouten J.T."/>
            <person name="Crockett J.T."/>
            <person name="Smith T.A."/>
            <person name="Merrill B.D."/>
            <person name="Crook M.B."/>
            <person name="Griffitts J.S."/>
            <person name="Burnett S.H."/>
            <person name="Grose J.H."/>
            <person name="Breakwell D.P."/>
        </authorList>
    </citation>
    <scope>NUCLEOTIDE SEQUENCE [LARGE SCALE GENOMIC DNA]</scope>
</reference>
<protein>
    <submittedName>
        <fullName evidence="1">Uncharacterized protein</fullName>
    </submittedName>
</protein>
<gene>
    <name evidence="1" type="ORF">PHIN3_162</name>
</gene>
<dbReference type="RefSeq" id="YP_009212402.1">
    <property type="nucleotide sequence ID" value="NC_028945.1"/>
</dbReference>
<name>A0A0F6YQ19_9CAUD</name>
<proteinExistence type="predicted"/>